<dbReference type="AlphaFoldDB" id="C0QCG5"/>
<sequence length="187" mass="20931">MKKARVMEQPQDYQQMNLFGEPETNTKPSKKFIAVYRISLVRDKGIKFGRESLSGPKQAQKIMKSLIEMQGQPDREQFCILMLNAKNKIIGLNIVSTGSLSSATVHPREVLKPAILANSSAMILCHNHPSGTLTPSPEDIAITERIIKASNIMGITVHEHLIISMDDDSFYSFSEHGLIQDMYNESI</sequence>
<dbReference type="eggNOG" id="COG2003">
    <property type="taxonomic scope" value="Bacteria"/>
</dbReference>
<dbReference type="PROSITE" id="PS01302">
    <property type="entry name" value="UPF0758"/>
    <property type="match status" value="1"/>
</dbReference>
<keyword evidence="2" id="KW-0479">Metal-binding</keyword>
<reference evidence="7 8" key="1">
    <citation type="journal article" date="2009" name="Environ. Microbiol.">
        <title>Genome sequence of Desulfobacterium autotrophicum HRM2, a marine sulfate reducer oxidizing organic carbon completely to carbon dioxide.</title>
        <authorList>
            <person name="Strittmatter A.W."/>
            <person name="Liesegang H."/>
            <person name="Rabus R."/>
            <person name="Decker I."/>
            <person name="Amann J."/>
            <person name="Andres S."/>
            <person name="Henne A."/>
            <person name="Fricke W.F."/>
            <person name="Martinez-Arias R."/>
            <person name="Bartels D."/>
            <person name="Goesmann A."/>
            <person name="Krause L."/>
            <person name="Puehler A."/>
            <person name="Klenk H.P."/>
            <person name="Richter M."/>
            <person name="Schuler M."/>
            <person name="Gloeckner F.O."/>
            <person name="Meyerdierks A."/>
            <person name="Gottschalk G."/>
            <person name="Amann R."/>
        </authorList>
    </citation>
    <scope>NUCLEOTIDE SEQUENCE [LARGE SCALE GENOMIC DNA]</scope>
    <source>
        <strain evidence="8">ATCC 43914 / DSM 3382 / HRM2</strain>
    </source>
</reference>
<keyword evidence="4" id="KW-0862">Zinc</keyword>
<dbReference type="GO" id="GO:0006508">
    <property type="term" value="P:proteolysis"/>
    <property type="evidence" value="ECO:0007669"/>
    <property type="project" value="UniProtKB-KW"/>
</dbReference>
<evidence type="ECO:0000256" key="1">
    <source>
        <dbReference type="ARBA" id="ARBA00022670"/>
    </source>
</evidence>
<dbReference type="PANTHER" id="PTHR30471">
    <property type="entry name" value="DNA REPAIR PROTEIN RADC"/>
    <property type="match status" value="1"/>
</dbReference>
<dbReference type="Proteomes" id="UP000000442">
    <property type="component" value="Chromosome"/>
</dbReference>
<dbReference type="KEGG" id="dat:HRM2_19410"/>
<dbReference type="HOGENOM" id="CLU_073529_3_0_7"/>
<feature type="domain" description="MPN" evidence="6">
    <location>
        <begin position="52"/>
        <end position="179"/>
    </location>
</feature>
<organism evidence="7 8">
    <name type="scientific">Desulforapulum autotrophicum (strain ATCC 43914 / DSM 3382 / VKM B-1955 / HRM2)</name>
    <name type="common">Desulfobacterium autotrophicum</name>
    <dbReference type="NCBI Taxonomy" id="177437"/>
    <lineage>
        <taxon>Bacteria</taxon>
        <taxon>Pseudomonadati</taxon>
        <taxon>Thermodesulfobacteriota</taxon>
        <taxon>Desulfobacteria</taxon>
        <taxon>Desulfobacterales</taxon>
        <taxon>Desulfobacteraceae</taxon>
        <taxon>Desulforapulum</taxon>
    </lineage>
</organism>
<dbReference type="InterPro" id="IPR025657">
    <property type="entry name" value="RadC_JAB"/>
</dbReference>
<name>C0QCG5_DESAH</name>
<dbReference type="PANTHER" id="PTHR30471:SF3">
    <property type="entry name" value="UPF0758 PROTEIN YEES-RELATED"/>
    <property type="match status" value="1"/>
</dbReference>
<dbReference type="GO" id="GO:0008237">
    <property type="term" value="F:metallopeptidase activity"/>
    <property type="evidence" value="ECO:0007669"/>
    <property type="project" value="UniProtKB-KW"/>
</dbReference>
<dbReference type="OrthoDB" id="9804482at2"/>
<evidence type="ECO:0000313" key="8">
    <source>
        <dbReference type="Proteomes" id="UP000000442"/>
    </source>
</evidence>
<keyword evidence="1" id="KW-0645">Protease</keyword>
<evidence type="ECO:0000256" key="2">
    <source>
        <dbReference type="ARBA" id="ARBA00022723"/>
    </source>
</evidence>
<dbReference type="CDD" id="cd08071">
    <property type="entry name" value="MPN_DUF2466"/>
    <property type="match status" value="1"/>
</dbReference>
<dbReference type="Pfam" id="PF04002">
    <property type="entry name" value="RadC"/>
    <property type="match status" value="1"/>
</dbReference>
<dbReference type="EMBL" id="CP001087">
    <property type="protein sequence ID" value="ACN15042.1"/>
    <property type="molecule type" value="Genomic_DNA"/>
</dbReference>
<dbReference type="Gene3D" id="3.40.140.10">
    <property type="entry name" value="Cytidine Deaminase, domain 2"/>
    <property type="match status" value="1"/>
</dbReference>
<dbReference type="RefSeq" id="WP_015903823.1">
    <property type="nucleotide sequence ID" value="NC_012108.1"/>
</dbReference>
<proteinExistence type="predicted"/>
<gene>
    <name evidence="7" type="primary">radC1</name>
    <name evidence="7" type="ordered locus">HRM2_19410</name>
</gene>
<dbReference type="GO" id="GO:0046872">
    <property type="term" value="F:metal ion binding"/>
    <property type="evidence" value="ECO:0007669"/>
    <property type="project" value="UniProtKB-KW"/>
</dbReference>
<keyword evidence="3" id="KW-0378">Hydrolase</keyword>
<evidence type="ECO:0000256" key="3">
    <source>
        <dbReference type="ARBA" id="ARBA00022801"/>
    </source>
</evidence>
<keyword evidence="8" id="KW-1185">Reference proteome</keyword>
<dbReference type="InterPro" id="IPR020891">
    <property type="entry name" value="UPF0758_CS"/>
</dbReference>
<evidence type="ECO:0000259" key="6">
    <source>
        <dbReference type="PROSITE" id="PS50249"/>
    </source>
</evidence>
<dbReference type="InterPro" id="IPR037518">
    <property type="entry name" value="MPN"/>
</dbReference>
<evidence type="ECO:0000256" key="5">
    <source>
        <dbReference type="ARBA" id="ARBA00023049"/>
    </source>
</evidence>
<protein>
    <submittedName>
        <fullName evidence="7">RadC1</fullName>
    </submittedName>
</protein>
<keyword evidence="5" id="KW-0482">Metalloprotease</keyword>
<dbReference type="PROSITE" id="PS50249">
    <property type="entry name" value="MPN"/>
    <property type="match status" value="1"/>
</dbReference>
<dbReference type="STRING" id="177437.HRM2_19410"/>
<accession>C0QCG5</accession>
<dbReference type="InterPro" id="IPR001405">
    <property type="entry name" value="UPF0758"/>
</dbReference>
<evidence type="ECO:0000256" key="4">
    <source>
        <dbReference type="ARBA" id="ARBA00022833"/>
    </source>
</evidence>
<evidence type="ECO:0000313" key="7">
    <source>
        <dbReference type="EMBL" id="ACN15042.1"/>
    </source>
</evidence>